<comment type="similarity">
    <text evidence="1">Belongs to the EamA transporter family.</text>
</comment>
<evidence type="ECO:0000313" key="5">
    <source>
        <dbReference type="Proteomes" id="UP000010483"/>
    </source>
</evidence>
<dbReference type="BioCyc" id="CSTA292563:G1353-2222-MONOMER"/>
<dbReference type="InterPro" id="IPR037185">
    <property type="entry name" value="EmrE-like"/>
</dbReference>
<dbReference type="GO" id="GO:0016020">
    <property type="term" value="C:membrane"/>
    <property type="evidence" value="ECO:0007669"/>
    <property type="project" value="InterPro"/>
</dbReference>
<gene>
    <name evidence="4" type="ordered locus">Cyast_2218</name>
</gene>
<dbReference type="PATRIC" id="fig|292563.3.peg.2315"/>
<feature type="transmembrane region" description="Helical" evidence="2">
    <location>
        <begin position="135"/>
        <end position="153"/>
    </location>
</feature>
<evidence type="ECO:0000313" key="4">
    <source>
        <dbReference type="EMBL" id="AFZ48167.1"/>
    </source>
</evidence>
<feature type="transmembrane region" description="Helical" evidence="2">
    <location>
        <begin position="12"/>
        <end position="34"/>
    </location>
</feature>
<feature type="transmembrane region" description="Helical" evidence="2">
    <location>
        <begin position="80"/>
        <end position="100"/>
    </location>
</feature>
<dbReference type="Pfam" id="PF00892">
    <property type="entry name" value="EamA"/>
    <property type="match status" value="2"/>
</dbReference>
<dbReference type="eggNOG" id="COG0697">
    <property type="taxonomic scope" value="Bacteria"/>
</dbReference>
<feature type="domain" description="EamA" evidence="3">
    <location>
        <begin position="166"/>
        <end position="299"/>
    </location>
</feature>
<dbReference type="STRING" id="292563.Cyast_2218"/>
<dbReference type="AlphaFoldDB" id="K9YNZ7"/>
<name>K9YNZ7_CYASC</name>
<feature type="transmembrane region" description="Helical" evidence="2">
    <location>
        <begin position="284"/>
        <end position="302"/>
    </location>
</feature>
<dbReference type="KEGG" id="csn:Cyast_2218"/>
<dbReference type="PANTHER" id="PTHR22911:SF76">
    <property type="entry name" value="EAMA DOMAIN-CONTAINING PROTEIN"/>
    <property type="match status" value="1"/>
</dbReference>
<feature type="transmembrane region" description="Helical" evidence="2">
    <location>
        <begin position="259"/>
        <end position="278"/>
    </location>
</feature>
<sequence length="311" mass="33700">MLSKLKQIPSIWQVRIILTIGVFAVSTAAIFVRLCQQETGIFSDVGFSVFIASSRLLITAIIFTPTYGNLRYIKADFRTILMAVGAGICLALHFSTWITSLSFTSVAASVTIVTTNPLWVSLLSWWLWGVKLKGRNWLGIFVALGGSVIIAFGGNSGDMAGSNPLLGAFLALLGSWFASGYILLGNQAQQRGLKIGEYVAIAYLTSALCLLPLPFIFGTGYAGYSPLVYIYLVLMAIVSQVIGHTSFNWSLRHLSPTTVSLVILLEPVGSTILAFLLFQEIPPITVLIGAIILLTGVIISEYKQHNMSNKN</sequence>
<keyword evidence="5" id="KW-1185">Reference proteome</keyword>
<keyword evidence="2" id="KW-0812">Transmembrane</keyword>
<feature type="domain" description="EamA" evidence="3">
    <location>
        <begin position="18"/>
        <end position="151"/>
    </location>
</feature>
<dbReference type="SUPFAM" id="SSF103481">
    <property type="entry name" value="Multidrug resistance efflux transporter EmrE"/>
    <property type="match status" value="2"/>
</dbReference>
<reference evidence="5" key="1">
    <citation type="journal article" date="2013" name="Proc. Natl. Acad. Sci. U.S.A.">
        <title>Improving the coverage of the cyanobacterial phylum using diversity-driven genome sequencing.</title>
        <authorList>
            <person name="Shih P.M."/>
            <person name="Wu D."/>
            <person name="Latifi A."/>
            <person name="Axen S.D."/>
            <person name="Fewer D.P."/>
            <person name="Talla E."/>
            <person name="Calteau A."/>
            <person name="Cai F."/>
            <person name="Tandeau de Marsac N."/>
            <person name="Rippka R."/>
            <person name="Herdman M."/>
            <person name="Sivonen K."/>
            <person name="Coursin T."/>
            <person name="Laurent T."/>
            <person name="Goodwin L."/>
            <person name="Nolan M."/>
            <person name="Davenport K.W."/>
            <person name="Han C.S."/>
            <person name="Rubin E.M."/>
            <person name="Eisen J.A."/>
            <person name="Woyke T."/>
            <person name="Gugger M."/>
            <person name="Kerfeld C.A."/>
        </authorList>
    </citation>
    <scope>NUCLEOTIDE SEQUENCE [LARGE SCALE GENOMIC DNA]</scope>
    <source>
        <strain evidence="5">ATCC 29140 / PCC 7202</strain>
    </source>
</reference>
<feature type="transmembrane region" description="Helical" evidence="2">
    <location>
        <begin position="196"/>
        <end position="217"/>
    </location>
</feature>
<evidence type="ECO:0000256" key="2">
    <source>
        <dbReference type="SAM" id="Phobius"/>
    </source>
</evidence>
<feature type="transmembrane region" description="Helical" evidence="2">
    <location>
        <begin position="106"/>
        <end position="128"/>
    </location>
</feature>
<dbReference type="HOGENOM" id="CLU_033863_0_2_3"/>
<dbReference type="Proteomes" id="UP000010483">
    <property type="component" value="Chromosome"/>
</dbReference>
<evidence type="ECO:0000259" key="3">
    <source>
        <dbReference type="Pfam" id="PF00892"/>
    </source>
</evidence>
<keyword evidence="2" id="KW-0472">Membrane</keyword>
<dbReference type="InterPro" id="IPR000620">
    <property type="entry name" value="EamA_dom"/>
</dbReference>
<keyword evidence="2" id="KW-1133">Transmembrane helix</keyword>
<evidence type="ECO:0000256" key="1">
    <source>
        <dbReference type="ARBA" id="ARBA00007362"/>
    </source>
</evidence>
<organism evidence="4 5">
    <name type="scientific">Cyanobacterium stanieri (strain ATCC 29140 / PCC 7202)</name>
    <dbReference type="NCBI Taxonomy" id="292563"/>
    <lineage>
        <taxon>Bacteria</taxon>
        <taxon>Bacillati</taxon>
        <taxon>Cyanobacteriota</taxon>
        <taxon>Cyanophyceae</taxon>
        <taxon>Oscillatoriophycideae</taxon>
        <taxon>Chroococcales</taxon>
        <taxon>Geminocystaceae</taxon>
        <taxon>Cyanobacterium</taxon>
    </lineage>
</organism>
<accession>K9YNZ7</accession>
<protein>
    <recommendedName>
        <fullName evidence="3">EamA domain-containing protein</fullName>
    </recommendedName>
</protein>
<dbReference type="EMBL" id="CP003940">
    <property type="protein sequence ID" value="AFZ48167.1"/>
    <property type="molecule type" value="Genomic_DNA"/>
</dbReference>
<proteinExistence type="inferred from homology"/>
<feature type="transmembrane region" description="Helical" evidence="2">
    <location>
        <begin position="46"/>
        <end position="68"/>
    </location>
</feature>
<dbReference type="PANTHER" id="PTHR22911">
    <property type="entry name" value="ACYL-MALONYL CONDENSING ENZYME-RELATED"/>
    <property type="match status" value="1"/>
</dbReference>
<feature type="transmembrane region" description="Helical" evidence="2">
    <location>
        <begin position="165"/>
        <end position="184"/>
    </location>
</feature>
<feature type="transmembrane region" description="Helical" evidence="2">
    <location>
        <begin position="229"/>
        <end position="247"/>
    </location>
</feature>